<feature type="region of interest" description="Disordered" evidence="1">
    <location>
        <begin position="1"/>
        <end position="102"/>
    </location>
</feature>
<dbReference type="RefSeq" id="XP_012196289.1">
    <property type="nucleotide sequence ID" value="XM_012340899.1"/>
</dbReference>
<dbReference type="GeneID" id="24124878"/>
<organism evidence="2 3">
    <name type="scientific">Saprolegnia parasitica (strain CBS 223.65)</name>
    <dbReference type="NCBI Taxonomy" id="695850"/>
    <lineage>
        <taxon>Eukaryota</taxon>
        <taxon>Sar</taxon>
        <taxon>Stramenopiles</taxon>
        <taxon>Oomycota</taxon>
        <taxon>Saprolegniomycetes</taxon>
        <taxon>Saprolegniales</taxon>
        <taxon>Saprolegniaceae</taxon>
        <taxon>Saprolegnia</taxon>
    </lineage>
</organism>
<dbReference type="AlphaFoldDB" id="A0A067D1J1"/>
<reference evidence="2 3" key="1">
    <citation type="journal article" date="2013" name="PLoS Genet.">
        <title>Distinctive expansion of potential virulence genes in the genome of the oomycete fish pathogen Saprolegnia parasitica.</title>
        <authorList>
            <person name="Jiang R.H."/>
            <person name="de Bruijn I."/>
            <person name="Haas B.J."/>
            <person name="Belmonte R."/>
            <person name="Lobach L."/>
            <person name="Christie J."/>
            <person name="van den Ackerveken G."/>
            <person name="Bottin A."/>
            <person name="Bulone V."/>
            <person name="Diaz-Moreno S.M."/>
            <person name="Dumas B."/>
            <person name="Fan L."/>
            <person name="Gaulin E."/>
            <person name="Govers F."/>
            <person name="Grenville-Briggs L.J."/>
            <person name="Horner N.R."/>
            <person name="Levin J.Z."/>
            <person name="Mammella M."/>
            <person name="Meijer H.J."/>
            <person name="Morris P."/>
            <person name="Nusbaum C."/>
            <person name="Oome S."/>
            <person name="Phillips A.J."/>
            <person name="van Rooyen D."/>
            <person name="Rzeszutek E."/>
            <person name="Saraiva M."/>
            <person name="Secombes C.J."/>
            <person name="Seidl M.F."/>
            <person name="Snel B."/>
            <person name="Stassen J.H."/>
            <person name="Sykes S."/>
            <person name="Tripathy S."/>
            <person name="van den Berg H."/>
            <person name="Vega-Arreguin J.C."/>
            <person name="Wawra S."/>
            <person name="Young S.K."/>
            <person name="Zeng Q."/>
            <person name="Dieguez-Uribeondo J."/>
            <person name="Russ C."/>
            <person name="Tyler B.M."/>
            <person name="van West P."/>
        </authorList>
    </citation>
    <scope>NUCLEOTIDE SEQUENCE [LARGE SCALE GENOMIC DNA]</scope>
    <source>
        <strain evidence="2 3">CBS 223.65</strain>
    </source>
</reference>
<evidence type="ECO:0000313" key="3">
    <source>
        <dbReference type="Proteomes" id="UP000030745"/>
    </source>
</evidence>
<evidence type="ECO:0000313" key="2">
    <source>
        <dbReference type="EMBL" id="KDO32621.1"/>
    </source>
</evidence>
<dbReference type="EMBL" id="KK583194">
    <property type="protein sequence ID" value="KDO32621.1"/>
    <property type="molecule type" value="Genomic_DNA"/>
</dbReference>
<dbReference type="KEGG" id="spar:SPRG_02322"/>
<keyword evidence="3" id="KW-1185">Reference proteome</keyword>
<evidence type="ECO:0000256" key="1">
    <source>
        <dbReference type="SAM" id="MobiDB-lite"/>
    </source>
</evidence>
<name>A0A067D1J1_SAPPC</name>
<feature type="compositionally biased region" description="Polar residues" evidence="1">
    <location>
        <begin position="313"/>
        <end position="330"/>
    </location>
</feature>
<dbReference type="OMA" id="SARHKSC"/>
<proteinExistence type="predicted"/>
<feature type="region of interest" description="Disordered" evidence="1">
    <location>
        <begin position="312"/>
        <end position="366"/>
    </location>
</feature>
<dbReference type="OrthoDB" id="10564248at2759"/>
<sequence length="392" mass="42368">MDEYEHADEASATSPRSLDESYNADEWEEPSPEKPPALLLTTTCREESTSSHVIAENTNAAAQNVSEPEPEPPRLPGGDGAVQIAEKPDTGPSTSIDDDDRAEANAALSEARLEEEIEDPEYPPEMIRRFCQHPSLASKRSTETSTDAATKLASARVKAYRQLQAQQKAEAKAANDAHKQAKHAWRLTYDIPRSRQEYLAESTRRRKQLLEAHAATPTPRWYRCGRKTTPRVSTDDAIAEKQALAQRAQVASRRKAAARRDHVAATLAKVAATAASARHKSCGMAGSASACVEVAAVMTRLLDAVDVAPTHPVPSTMQVEPAPTSDTEFQPPSIEKGSEPQASTSLTTEWTTESEPEPDPTTVKDICDAVMAGVKTDNVRAPDAVAGSLKNV</sequence>
<accession>A0A067D1J1</accession>
<feature type="compositionally biased region" description="Polar residues" evidence="1">
    <location>
        <begin position="50"/>
        <end position="66"/>
    </location>
</feature>
<gene>
    <name evidence="2" type="ORF">SPRG_02322</name>
</gene>
<dbReference type="Proteomes" id="UP000030745">
    <property type="component" value="Unassembled WGS sequence"/>
</dbReference>
<dbReference type="VEuPathDB" id="FungiDB:SPRG_02322"/>
<protein>
    <submittedName>
        <fullName evidence="2">Uncharacterized protein</fullName>
    </submittedName>
</protein>